<dbReference type="Proteomes" id="UP000503004">
    <property type="component" value="Chromosome"/>
</dbReference>
<sequence>MNDSAEADLQCVLAYHERTKHRLERYAAGPETLDWSAQPDPFRTFAGAERILLPLLADGLTTPYSDLHLPGAVAPHAMTLDTVALLLELSLALSAWKEYGPDRWSLRCNPSSGNLHPTEGYLVCENVQGLADGVYHYLSRDHALERRARPGDDIVSGPPRLLIGLSSIHWREAWKYGERAFRYCQLDTGHAIGALRYSAAALGWGLRQVDTASYAAVAGLLGLDRSADFSGAEPEEAELLLEVIVDSAEPPALPAFADLDWTGKANVLDPHPMYHWPVIDQVAEASRSPGEKIPARPPTDYPLRSGLPAVAAATVIRQRRSAQRFDRHFELAGEAFYALLDALLARPCAPWDAWNFAPALHPVLFIHRVEGLAPGLYALPRSATGERKLRAALRQDFAWSRPEGCPEHLPLFQLAEGGCGPAARTIACHQAIAADSAFALGMLAEFEDTLNAAPWRYRQLYWEAGLLGQALYLEAEARGLRGTGIGCYFDDAFHELLGLSGKAFQSLYHFTVGSPLDDPRITTEAPYARTRT</sequence>
<dbReference type="EMBL" id="CP046565">
    <property type="protein sequence ID" value="QJD29185.1"/>
    <property type="molecule type" value="Genomic_DNA"/>
</dbReference>
<reference evidence="3" key="1">
    <citation type="submission" date="2019-12" db="EMBL/GenBank/DDBJ databases">
        <authorList>
            <person name="Awala S.I."/>
            <person name="Rhee S.K."/>
        </authorList>
    </citation>
    <scope>NUCLEOTIDE SEQUENCE [LARGE SCALE GENOMIC DNA]</scope>
    <source>
        <strain evidence="3">IM1</strain>
    </source>
</reference>
<dbReference type="Pfam" id="PF00881">
    <property type="entry name" value="Nitroreductase"/>
    <property type="match status" value="1"/>
</dbReference>
<proteinExistence type="predicted"/>
<dbReference type="KEGG" id="metu:GNH96_03860"/>
<dbReference type="InterPro" id="IPR000415">
    <property type="entry name" value="Nitroreductase-like"/>
</dbReference>
<dbReference type="InterPro" id="IPR029479">
    <property type="entry name" value="Nitroreductase"/>
</dbReference>
<dbReference type="CDD" id="cd02142">
    <property type="entry name" value="McbC_SagB-like_oxidoreductase"/>
    <property type="match status" value="2"/>
</dbReference>
<name>A0A858Q5V2_9GAMM</name>
<protein>
    <submittedName>
        <fullName evidence="2">Nitroreductase</fullName>
    </submittedName>
</protein>
<dbReference type="AlphaFoldDB" id="A0A858Q5V2"/>
<feature type="domain" description="Nitroreductase" evidence="1">
    <location>
        <begin position="453"/>
        <end position="513"/>
    </location>
</feature>
<organism evidence="2 3">
    <name type="scientific">Methylococcus geothermalis</name>
    <dbReference type="NCBI Taxonomy" id="2681310"/>
    <lineage>
        <taxon>Bacteria</taxon>
        <taxon>Pseudomonadati</taxon>
        <taxon>Pseudomonadota</taxon>
        <taxon>Gammaproteobacteria</taxon>
        <taxon>Methylococcales</taxon>
        <taxon>Methylococcaceae</taxon>
        <taxon>Methylococcus</taxon>
    </lineage>
</organism>
<evidence type="ECO:0000259" key="1">
    <source>
        <dbReference type="Pfam" id="PF00881"/>
    </source>
</evidence>
<dbReference type="Gene3D" id="3.40.109.10">
    <property type="entry name" value="NADH Oxidase"/>
    <property type="match status" value="2"/>
</dbReference>
<dbReference type="GO" id="GO:0016491">
    <property type="term" value="F:oxidoreductase activity"/>
    <property type="evidence" value="ECO:0007669"/>
    <property type="project" value="InterPro"/>
</dbReference>
<dbReference type="RefSeq" id="WP_169602451.1">
    <property type="nucleotide sequence ID" value="NZ_CP046565.1"/>
</dbReference>
<dbReference type="PANTHER" id="PTHR42741:SF3">
    <property type="entry name" value="NITROREDUCTASE FAMILY PROTEIN"/>
    <property type="match status" value="1"/>
</dbReference>
<dbReference type="PANTHER" id="PTHR42741">
    <property type="entry name" value="NITROREDUCTASE FAMILY PROTEIN"/>
    <property type="match status" value="1"/>
</dbReference>
<gene>
    <name evidence="2" type="ORF">GNH96_03860</name>
</gene>
<evidence type="ECO:0000313" key="3">
    <source>
        <dbReference type="Proteomes" id="UP000503004"/>
    </source>
</evidence>
<accession>A0A858Q5V2</accession>
<keyword evidence="3" id="KW-1185">Reference proteome</keyword>
<dbReference type="SUPFAM" id="SSF55469">
    <property type="entry name" value="FMN-dependent nitroreductase-like"/>
    <property type="match status" value="2"/>
</dbReference>
<evidence type="ECO:0000313" key="2">
    <source>
        <dbReference type="EMBL" id="QJD29185.1"/>
    </source>
</evidence>